<keyword evidence="1" id="KW-0812">Transmembrane</keyword>
<dbReference type="OrthoDB" id="5003643at2759"/>
<reference evidence="2 3" key="1">
    <citation type="submission" date="2020-05" db="EMBL/GenBank/DDBJ databases">
        <title>Identification and distribution of gene clusters putatively required for synthesis of sphingolipid metabolism inhibitors in phylogenetically diverse species of the filamentous fungus Fusarium.</title>
        <authorList>
            <person name="Kim H.-S."/>
            <person name="Busman M."/>
            <person name="Brown D.W."/>
            <person name="Divon H."/>
            <person name="Uhlig S."/>
            <person name="Proctor R.H."/>
        </authorList>
    </citation>
    <scope>NUCLEOTIDE SEQUENCE [LARGE SCALE GENOMIC DNA]</scope>
    <source>
        <strain evidence="2 3">NRRL 36939</strain>
    </source>
</reference>
<dbReference type="EMBL" id="JAAOAS010000150">
    <property type="protein sequence ID" value="KAF5589724.1"/>
    <property type="molecule type" value="Genomic_DNA"/>
</dbReference>
<keyword evidence="1" id="KW-1133">Transmembrane helix</keyword>
<evidence type="ECO:0000313" key="2">
    <source>
        <dbReference type="EMBL" id="KAF5589724.1"/>
    </source>
</evidence>
<feature type="transmembrane region" description="Helical" evidence="1">
    <location>
        <begin position="77"/>
        <end position="98"/>
    </location>
</feature>
<name>A0A8H5LB63_9HYPO</name>
<keyword evidence="1" id="KW-0472">Membrane</keyword>
<comment type="caution">
    <text evidence="2">The sequence shown here is derived from an EMBL/GenBank/DDBJ whole genome shotgun (WGS) entry which is preliminary data.</text>
</comment>
<keyword evidence="3" id="KW-1185">Reference proteome</keyword>
<accession>A0A8H5LB63</accession>
<evidence type="ECO:0000256" key="1">
    <source>
        <dbReference type="SAM" id="Phobius"/>
    </source>
</evidence>
<dbReference type="Proteomes" id="UP000546213">
    <property type="component" value="Unassembled WGS sequence"/>
</dbReference>
<evidence type="ECO:0000313" key="3">
    <source>
        <dbReference type="Proteomes" id="UP000546213"/>
    </source>
</evidence>
<protein>
    <submittedName>
        <fullName evidence="2">Uncharacterized protein</fullName>
    </submittedName>
</protein>
<gene>
    <name evidence="2" type="ORF">FPCIR_6702</name>
</gene>
<sequence length="209" mass="23625">MKRAACRSFGWMPGHSRIRWADEKLMHGADIGKQSRMMLAFGIHDVYIKEANTLFPESFTIITFNSTTTIYFHRLRIIFLTITMKFTLPTAALVLSLLGSGEAARIELDVTTGPGLIPVYSSAYYGDDGKMYSLGAFNDGCRKTKYDWIRQICLDSDRERGHIIYSGGTKKCFRMTKQSSALCGGSESCWGGVCNRCWHYVYTEAKCTW</sequence>
<dbReference type="AlphaFoldDB" id="A0A8H5LB63"/>
<organism evidence="2 3">
    <name type="scientific">Fusarium pseudocircinatum</name>
    <dbReference type="NCBI Taxonomy" id="56676"/>
    <lineage>
        <taxon>Eukaryota</taxon>
        <taxon>Fungi</taxon>
        <taxon>Dikarya</taxon>
        <taxon>Ascomycota</taxon>
        <taxon>Pezizomycotina</taxon>
        <taxon>Sordariomycetes</taxon>
        <taxon>Hypocreomycetidae</taxon>
        <taxon>Hypocreales</taxon>
        <taxon>Nectriaceae</taxon>
        <taxon>Fusarium</taxon>
        <taxon>Fusarium fujikuroi species complex</taxon>
    </lineage>
</organism>
<proteinExistence type="predicted"/>